<sequence>MRADREMRSRYSSEWVLKIAPCILRMAWATHIDSALVWLLYKIVMFSSNILCPREELPQIGFSLPQLFAPNLSIGSEFRCRPKWELDEKKSVVFL</sequence>
<name>A0AAV4RN37_9ARAC</name>
<comment type="caution">
    <text evidence="1">The sequence shown here is derived from an EMBL/GenBank/DDBJ whole genome shotgun (WGS) entry which is preliminary data.</text>
</comment>
<protein>
    <submittedName>
        <fullName evidence="1">Uncharacterized protein</fullName>
    </submittedName>
</protein>
<evidence type="ECO:0000313" key="2">
    <source>
        <dbReference type="Proteomes" id="UP001054837"/>
    </source>
</evidence>
<organism evidence="1 2">
    <name type="scientific">Caerostris darwini</name>
    <dbReference type="NCBI Taxonomy" id="1538125"/>
    <lineage>
        <taxon>Eukaryota</taxon>
        <taxon>Metazoa</taxon>
        <taxon>Ecdysozoa</taxon>
        <taxon>Arthropoda</taxon>
        <taxon>Chelicerata</taxon>
        <taxon>Arachnida</taxon>
        <taxon>Araneae</taxon>
        <taxon>Araneomorphae</taxon>
        <taxon>Entelegynae</taxon>
        <taxon>Araneoidea</taxon>
        <taxon>Araneidae</taxon>
        <taxon>Caerostris</taxon>
    </lineage>
</organism>
<reference evidence="1 2" key="1">
    <citation type="submission" date="2021-06" db="EMBL/GenBank/DDBJ databases">
        <title>Caerostris darwini draft genome.</title>
        <authorList>
            <person name="Kono N."/>
            <person name="Arakawa K."/>
        </authorList>
    </citation>
    <scope>NUCLEOTIDE SEQUENCE [LARGE SCALE GENOMIC DNA]</scope>
</reference>
<dbReference type="AlphaFoldDB" id="A0AAV4RN37"/>
<dbReference type="EMBL" id="BPLQ01006342">
    <property type="protein sequence ID" value="GIY21716.1"/>
    <property type="molecule type" value="Genomic_DNA"/>
</dbReference>
<gene>
    <name evidence="1" type="ORF">CDAR_291151</name>
</gene>
<keyword evidence="2" id="KW-1185">Reference proteome</keyword>
<evidence type="ECO:0000313" key="1">
    <source>
        <dbReference type="EMBL" id="GIY21716.1"/>
    </source>
</evidence>
<dbReference type="Proteomes" id="UP001054837">
    <property type="component" value="Unassembled WGS sequence"/>
</dbReference>
<accession>A0AAV4RN37</accession>
<proteinExistence type="predicted"/>